<feature type="compositionally biased region" description="Polar residues" evidence="2">
    <location>
        <begin position="109"/>
        <end position="122"/>
    </location>
</feature>
<dbReference type="Proteomes" id="UP000606274">
    <property type="component" value="Unassembled WGS sequence"/>
</dbReference>
<evidence type="ECO:0000256" key="2">
    <source>
        <dbReference type="SAM" id="MobiDB-lite"/>
    </source>
</evidence>
<dbReference type="AlphaFoldDB" id="A0A8T0BP09"/>
<feature type="coiled-coil region" evidence="1">
    <location>
        <begin position="182"/>
        <end position="280"/>
    </location>
</feature>
<organism evidence="3 4">
    <name type="scientific">Silurus meridionalis</name>
    <name type="common">Southern catfish</name>
    <name type="synonym">Silurus soldatovi meridionalis</name>
    <dbReference type="NCBI Taxonomy" id="175797"/>
    <lineage>
        <taxon>Eukaryota</taxon>
        <taxon>Metazoa</taxon>
        <taxon>Chordata</taxon>
        <taxon>Craniata</taxon>
        <taxon>Vertebrata</taxon>
        <taxon>Euteleostomi</taxon>
        <taxon>Actinopterygii</taxon>
        <taxon>Neopterygii</taxon>
        <taxon>Teleostei</taxon>
        <taxon>Ostariophysi</taxon>
        <taxon>Siluriformes</taxon>
        <taxon>Siluridae</taxon>
        <taxon>Silurus</taxon>
    </lineage>
</organism>
<protein>
    <submittedName>
        <fullName evidence="3">Uncharacterized protein</fullName>
    </submittedName>
</protein>
<reference evidence="3" key="1">
    <citation type="submission" date="2020-08" db="EMBL/GenBank/DDBJ databases">
        <title>Chromosome-level assembly of Southern catfish (Silurus meridionalis) provides insights into visual adaptation to the nocturnal and benthic lifestyles.</title>
        <authorList>
            <person name="Zhang Y."/>
            <person name="Wang D."/>
            <person name="Peng Z."/>
        </authorList>
    </citation>
    <scope>NUCLEOTIDE SEQUENCE</scope>
    <source>
        <strain evidence="3">SWU-2019-XX</strain>
        <tissue evidence="3">Muscle</tissue>
    </source>
</reference>
<feature type="region of interest" description="Disordered" evidence="2">
    <location>
        <begin position="99"/>
        <end position="126"/>
    </location>
</feature>
<name>A0A8T0BP09_SILME</name>
<evidence type="ECO:0000313" key="3">
    <source>
        <dbReference type="EMBL" id="KAF7709032.1"/>
    </source>
</evidence>
<feature type="compositionally biased region" description="Basic and acidic residues" evidence="2">
    <location>
        <begin position="28"/>
        <end position="44"/>
    </location>
</feature>
<keyword evidence="4" id="KW-1185">Reference proteome</keyword>
<evidence type="ECO:0000313" key="4">
    <source>
        <dbReference type="Proteomes" id="UP000606274"/>
    </source>
</evidence>
<dbReference type="EMBL" id="JABFDY010000004">
    <property type="protein sequence ID" value="KAF7709032.1"/>
    <property type="molecule type" value="Genomic_DNA"/>
</dbReference>
<gene>
    <name evidence="3" type="ORF">HF521_018089</name>
</gene>
<accession>A0A8T0BP09</accession>
<evidence type="ECO:0000256" key="1">
    <source>
        <dbReference type="SAM" id="Coils"/>
    </source>
</evidence>
<feature type="region of interest" description="Disordered" evidence="2">
    <location>
        <begin position="28"/>
        <end position="51"/>
    </location>
</feature>
<keyword evidence="1" id="KW-0175">Coiled coil</keyword>
<sequence>MRGLTARGRSLEIMNMKMCKILREMFRSSKQRNETQDPRVKELQEQGNQEAQEMDDFIQMIREVMKKETLVLVRDTMQQQVVQKGSKVQRDKHTVLHNDVRNKPESGKNKSTLLKTQGTESGAQEAEEEDLIKNLRKFKDNMLIAIKADRASLVLYIEDQKRNMLKQRDEFTLKLEECMDKEASSKQMIKGLENKIDALSKKNLDEVARLTCQIEAEKRNMEKQREECECAEREQKIFKDKCREQCEELLLRIIEKEQKVDGIIKEVEALKATVKELDKKAENMDPNMKESLKEINRRLKNFGPKWFQKLWKKYKIQKIQELKKESNRLLLEYSKSQAREFISLWVINALVQEKNIMKRHLDSGLSLSFFTSQESNEKKRIKKIMKHHVKTNKQTKENTRELVTSLSTDSKELCTFYPAMQSMKDELKKLKKKNENYKGFYNRW</sequence>
<comment type="caution">
    <text evidence="3">The sequence shown here is derived from an EMBL/GenBank/DDBJ whole genome shotgun (WGS) entry which is preliminary data.</text>
</comment>
<feature type="compositionally biased region" description="Basic and acidic residues" evidence="2">
    <location>
        <begin position="99"/>
        <end position="108"/>
    </location>
</feature>
<proteinExistence type="predicted"/>